<evidence type="ECO:0008006" key="4">
    <source>
        <dbReference type="Google" id="ProtNLM"/>
    </source>
</evidence>
<feature type="region of interest" description="Disordered" evidence="1">
    <location>
        <begin position="64"/>
        <end position="87"/>
    </location>
</feature>
<evidence type="ECO:0000256" key="1">
    <source>
        <dbReference type="SAM" id="MobiDB-lite"/>
    </source>
</evidence>
<comment type="caution">
    <text evidence="2">The sequence shown here is derived from an EMBL/GenBank/DDBJ whole genome shotgun (WGS) entry which is preliminary data.</text>
</comment>
<protein>
    <recommendedName>
        <fullName evidence="4">Knr4/Smi1-like domain-containing protein</fullName>
    </recommendedName>
</protein>
<dbReference type="EMBL" id="BMVO01000008">
    <property type="protein sequence ID" value="GHB05499.1"/>
    <property type="molecule type" value="Genomic_DNA"/>
</dbReference>
<evidence type="ECO:0000313" key="3">
    <source>
        <dbReference type="Proteomes" id="UP000599437"/>
    </source>
</evidence>
<dbReference type="Proteomes" id="UP000599437">
    <property type="component" value="Unassembled WGS sequence"/>
</dbReference>
<keyword evidence="3" id="KW-1185">Reference proteome</keyword>
<sequence length="87" mass="9248">MGHVSDGTIALKSHTDEVAAYYAHAPRGPLFPPVTPAEVENAERAIGRRLPELLRRVYTEVANGGFGPDRGLASLTDGSRAPGHLTD</sequence>
<reference evidence="3" key="1">
    <citation type="journal article" date="2019" name="Int. J. Syst. Evol. Microbiol.">
        <title>The Global Catalogue of Microorganisms (GCM) 10K type strain sequencing project: providing services to taxonomists for standard genome sequencing and annotation.</title>
        <authorList>
            <consortium name="The Broad Institute Genomics Platform"/>
            <consortium name="The Broad Institute Genome Sequencing Center for Infectious Disease"/>
            <person name="Wu L."/>
            <person name="Ma J."/>
        </authorList>
    </citation>
    <scope>NUCLEOTIDE SEQUENCE [LARGE SCALE GENOMIC DNA]</scope>
    <source>
        <strain evidence="3">JCM 4737</strain>
    </source>
</reference>
<accession>A0ABQ3DNH2</accession>
<name>A0ABQ3DNH2_9ACTN</name>
<gene>
    <name evidence="2" type="ORF">GCM10010346_30670</name>
</gene>
<evidence type="ECO:0000313" key="2">
    <source>
        <dbReference type="EMBL" id="GHB05499.1"/>
    </source>
</evidence>
<dbReference type="InterPro" id="IPR037883">
    <property type="entry name" value="Knr4/Smi1-like_sf"/>
</dbReference>
<organism evidence="2 3">
    <name type="scientific">Streptomyces chryseus</name>
    <dbReference type="NCBI Taxonomy" id="68186"/>
    <lineage>
        <taxon>Bacteria</taxon>
        <taxon>Bacillati</taxon>
        <taxon>Actinomycetota</taxon>
        <taxon>Actinomycetes</taxon>
        <taxon>Kitasatosporales</taxon>
        <taxon>Streptomycetaceae</taxon>
        <taxon>Streptomyces</taxon>
    </lineage>
</organism>
<dbReference type="SUPFAM" id="SSF160631">
    <property type="entry name" value="SMI1/KNR4-like"/>
    <property type="match status" value="1"/>
</dbReference>
<proteinExistence type="predicted"/>